<evidence type="ECO:0000313" key="6">
    <source>
        <dbReference type="EMBL" id="MBO1316869.1"/>
    </source>
</evidence>
<feature type="binding site" evidence="5">
    <location>
        <position position="96"/>
    </location>
    <ligand>
        <name>Mg(2+)</name>
        <dbReference type="ChEBI" id="CHEBI:18420"/>
        <label>1</label>
        <note>catalytic</note>
    </ligand>
</feature>
<comment type="similarity">
    <text evidence="4">Belongs to the inositol monophosphatase superfamily. CysQ family.</text>
</comment>
<dbReference type="PANTHER" id="PTHR43028:SF5">
    <property type="entry name" value="3'(2'),5'-BISPHOSPHATE NUCLEOTIDASE 1"/>
    <property type="match status" value="1"/>
</dbReference>
<keyword evidence="4" id="KW-1003">Cell membrane</keyword>
<evidence type="ECO:0000256" key="3">
    <source>
        <dbReference type="ARBA" id="ARBA00022842"/>
    </source>
</evidence>
<comment type="function">
    <text evidence="4">Converts adenosine-3',5'-bisphosphate (PAP) to AMP.</text>
</comment>
<feature type="binding site" evidence="4">
    <location>
        <begin position="98"/>
        <end position="101"/>
    </location>
    <ligand>
        <name>substrate</name>
    </ligand>
</feature>
<dbReference type="Gene3D" id="3.40.190.80">
    <property type="match status" value="1"/>
</dbReference>
<dbReference type="PRINTS" id="PR00377">
    <property type="entry name" value="IMPHPHTASES"/>
</dbReference>
<keyword evidence="7" id="KW-1185">Reference proteome</keyword>
<feature type="binding site" evidence="5">
    <location>
        <position position="99"/>
    </location>
    <ligand>
        <name>Mg(2+)</name>
        <dbReference type="ChEBI" id="CHEBI:18420"/>
        <label>1</label>
        <note>catalytic</note>
    </ligand>
</feature>
<gene>
    <name evidence="4 6" type="primary">cysQ</name>
    <name evidence="6" type="ORF">J3U88_00255</name>
</gene>
<feature type="binding site" evidence="4">
    <location>
        <position position="98"/>
    </location>
    <ligand>
        <name>Mg(2+)</name>
        <dbReference type="ChEBI" id="CHEBI:18420"/>
        <label>1</label>
    </ligand>
</feature>
<protein>
    <recommendedName>
        <fullName evidence="4">3'(2'),5'-bisphosphate nucleotidase CysQ</fullName>
        <ecNumber evidence="4">3.1.3.7</ecNumber>
    </recommendedName>
    <alternativeName>
        <fullName evidence="4">3'(2'),5-bisphosphonucleoside 3'(2')-phosphohydrolase</fullName>
    </alternativeName>
    <alternativeName>
        <fullName evidence="4">3'-phosphoadenosine 5'-phosphate phosphatase</fullName>
        <shortName evidence="4">PAP phosphatase</shortName>
    </alternativeName>
</protein>
<feature type="binding site" evidence="5">
    <location>
        <position position="76"/>
    </location>
    <ligand>
        <name>Mg(2+)</name>
        <dbReference type="ChEBI" id="CHEBI:18420"/>
        <label>1</label>
        <note>catalytic</note>
    </ligand>
</feature>
<comment type="catalytic activity">
    <reaction evidence="1 4">
        <text>adenosine 3',5'-bisphosphate + H2O = AMP + phosphate</text>
        <dbReference type="Rhea" id="RHEA:10040"/>
        <dbReference type="ChEBI" id="CHEBI:15377"/>
        <dbReference type="ChEBI" id="CHEBI:43474"/>
        <dbReference type="ChEBI" id="CHEBI:58343"/>
        <dbReference type="ChEBI" id="CHEBI:456215"/>
        <dbReference type="EC" id="3.1.3.7"/>
    </reaction>
</comment>
<dbReference type="Pfam" id="PF00459">
    <property type="entry name" value="Inositol_P"/>
    <property type="match status" value="1"/>
</dbReference>
<dbReference type="PANTHER" id="PTHR43028">
    <property type="entry name" value="3'(2'),5'-BISPHOSPHATE NUCLEOTIDASE 1"/>
    <property type="match status" value="1"/>
</dbReference>
<dbReference type="CDD" id="cd01638">
    <property type="entry name" value="CysQ"/>
    <property type="match status" value="1"/>
</dbReference>
<comment type="subcellular location">
    <subcellularLocation>
        <location evidence="4">Cell membrane</location>
        <topology evidence="4">Peripheral membrane protein</topology>
        <orientation evidence="4">Cytoplasmic side</orientation>
    </subcellularLocation>
</comment>
<dbReference type="GO" id="GO:0000287">
    <property type="term" value="F:magnesium ion binding"/>
    <property type="evidence" value="ECO:0007669"/>
    <property type="project" value="UniProtKB-UniRule"/>
</dbReference>
<evidence type="ECO:0000256" key="1">
    <source>
        <dbReference type="ARBA" id="ARBA00001625"/>
    </source>
</evidence>
<proteinExistence type="inferred from homology"/>
<dbReference type="InterPro" id="IPR050725">
    <property type="entry name" value="CysQ/Inositol_MonoPase"/>
</dbReference>
<organism evidence="6 7">
    <name type="scientific">Acanthopleuribacter pedis</name>
    <dbReference type="NCBI Taxonomy" id="442870"/>
    <lineage>
        <taxon>Bacteria</taxon>
        <taxon>Pseudomonadati</taxon>
        <taxon>Acidobacteriota</taxon>
        <taxon>Holophagae</taxon>
        <taxon>Acanthopleuribacterales</taxon>
        <taxon>Acanthopleuribacteraceae</taxon>
        <taxon>Acanthopleuribacter</taxon>
    </lineage>
</organism>
<feature type="binding site" evidence="5">
    <location>
        <position position="225"/>
    </location>
    <ligand>
        <name>Mg(2+)</name>
        <dbReference type="ChEBI" id="CHEBI:18420"/>
        <label>1</label>
        <note>catalytic</note>
    </ligand>
</feature>
<feature type="binding site" evidence="4">
    <location>
        <position position="96"/>
    </location>
    <ligand>
        <name>Mg(2+)</name>
        <dbReference type="ChEBI" id="CHEBI:18420"/>
        <label>1</label>
    </ligand>
</feature>
<dbReference type="GO" id="GO:0050427">
    <property type="term" value="P:3'-phosphoadenosine 5'-phosphosulfate metabolic process"/>
    <property type="evidence" value="ECO:0007669"/>
    <property type="project" value="TreeGrafter"/>
</dbReference>
<dbReference type="SUPFAM" id="SSF56655">
    <property type="entry name" value="Carbohydrate phosphatase"/>
    <property type="match status" value="1"/>
</dbReference>
<feature type="binding site" evidence="4">
    <location>
        <position position="76"/>
    </location>
    <ligand>
        <name>substrate</name>
    </ligand>
</feature>
<evidence type="ECO:0000256" key="4">
    <source>
        <dbReference type="HAMAP-Rule" id="MF_02095"/>
    </source>
</evidence>
<dbReference type="AlphaFoldDB" id="A0A8J7Q005"/>
<comment type="cofactor">
    <cofactor evidence="4 5">
        <name>Mg(2+)</name>
        <dbReference type="ChEBI" id="CHEBI:18420"/>
    </cofactor>
</comment>
<feature type="binding site" evidence="4">
    <location>
        <position position="96"/>
    </location>
    <ligand>
        <name>Mg(2+)</name>
        <dbReference type="ChEBI" id="CHEBI:18420"/>
        <label>2</label>
    </ligand>
</feature>
<dbReference type="NCBIfam" id="TIGR01331">
    <property type="entry name" value="bisphos_cysQ"/>
    <property type="match status" value="1"/>
</dbReference>
<feature type="binding site" evidence="4">
    <location>
        <position position="76"/>
    </location>
    <ligand>
        <name>Mg(2+)</name>
        <dbReference type="ChEBI" id="CHEBI:18420"/>
        <label>1</label>
    </ligand>
</feature>
<dbReference type="HAMAP" id="MF_02095">
    <property type="entry name" value="CysQ"/>
    <property type="match status" value="1"/>
</dbReference>
<keyword evidence="4 6" id="KW-0378">Hydrolase</keyword>
<dbReference type="Gene3D" id="3.30.540.10">
    <property type="entry name" value="Fructose-1,6-Bisphosphatase, subunit A, domain 1"/>
    <property type="match status" value="1"/>
</dbReference>
<feature type="binding site" evidence="5">
    <location>
        <position position="98"/>
    </location>
    <ligand>
        <name>Mg(2+)</name>
        <dbReference type="ChEBI" id="CHEBI:18420"/>
        <label>1</label>
        <note>catalytic</note>
    </ligand>
</feature>
<sequence length="285" mass="31371">MSIAWPEALSPWQTEVNALVAVARDAGRAILRYYGQDYRLDYKSDDSPVTSADQAAHQVITETLAARFPDIPIISEEGALPPYETRRDWPRFWLVDPLDGTREFISGSGEFTVNIALIEQGAPIRTIVYVPLTEVGYVAARGAGAYRFTGEVGASPRRLQAPALRDDQRLRVTVSRSHPDANLQNLLATIPNHEQVQAGSTLKFCFLAEGSAEVYPRFHALAEWDVAAAHLVASESGVLISNWQGDPLQYNSPNLKLDGGFLATTDSALHQWLCNKRPQAPTDSK</sequence>
<keyword evidence="3 4" id="KW-0460">Magnesium</keyword>
<dbReference type="GO" id="GO:0000103">
    <property type="term" value="P:sulfate assimilation"/>
    <property type="evidence" value="ECO:0007669"/>
    <property type="project" value="TreeGrafter"/>
</dbReference>
<dbReference type="Proteomes" id="UP000664417">
    <property type="component" value="Unassembled WGS sequence"/>
</dbReference>
<dbReference type="GO" id="GO:0008441">
    <property type="term" value="F:3'(2'),5'-bisphosphate nucleotidase activity"/>
    <property type="evidence" value="ECO:0007669"/>
    <property type="project" value="UniProtKB-UniRule"/>
</dbReference>
<evidence type="ECO:0000313" key="7">
    <source>
        <dbReference type="Proteomes" id="UP000664417"/>
    </source>
</evidence>
<keyword evidence="4" id="KW-0472">Membrane</keyword>
<feature type="binding site" evidence="4">
    <location>
        <position position="99"/>
    </location>
    <ligand>
        <name>Mg(2+)</name>
        <dbReference type="ChEBI" id="CHEBI:18420"/>
        <label>2</label>
    </ligand>
</feature>
<dbReference type="RefSeq" id="WP_207856106.1">
    <property type="nucleotide sequence ID" value="NZ_JAFREP010000001.1"/>
</dbReference>
<comment type="caution">
    <text evidence="6">The sequence shown here is derived from an EMBL/GenBank/DDBJ whole genome shotgun (WGS) entry which is preliminary data.</text>
</comment>
<reference evidence="6" key="1">
    <citation type="submission" date="2021-03" db="EMBL/GenBank/DDBJ databases">
        <authorList>
            <person name="Wang G."/>
        </authorList>
    </citation>
    <scope>NUCLEOTIDE SEQUENCE</scope>
    <source>
        <strain evidence="6">KCTC 12899</strain>
    </source>
</reference>
<dbReference type="EC" id="3.1.3.7" evidence="4"/>
<dbReference type="InterPro" id="IPR000760">
    <property type="entry name" value="Inositol_monophosphatase-like"/>
</dbReference>
<evidence type="ECO:0000256" key="2">
    <source>
        <dbReference type="ARBA" id="ARBA00022723"/>
    </source>
</evidence>
<feature type="binding site" evidence="4">
    <location>
        <position position="225"/>
    </location>
    <ligand>
        <name>substrate</name>
    </ligand>
</feature>
<dbReference type="InterPro" id="IPR006240">
    <property type="entry name" value="CysQ"/>
</dbReference>
<dbReference type="InterPro" id="IPR020583">
    <property type="entry name" value="Inositol_monoP_metal-BS"/>
</dbReference>
<name>A0A8J7Q005_9BACT</name>
<accession>A0A8J7Q005</accession>
<feature type="binding site" evidence="4">
    <location>
        <position position="225"/>
    </location>
    <ligand>
        <name>Mg(2+)</name>
        <dbReference type="ChEBI" id="CHEBI:18420"/>
        <label>2</label>
    </ligand>
</feature>
<dbReference type="PROSITE" id="PS00629">
    <property type="entry name" value="IMP_1"/>
    <property type="match status" value="1"/>
</dbReference>
<dbReference type="EMBL" id="JAFREP010000001">
    <property type="protein sequence ID" value="MBO1316869.1"/>
    <property type="molecule type" value="Genomic_DNA"/>
</dbReference>
<evidence type="ECO:0000256" key="5">
    <source>
        <dbReference type="PIRSR" id="PIRSR600760-2"/>
    </source>
</evidence>
<keyword evidence="2 4" id="KW-0479">Metal-binding</keyword>
<dbReference type="GO" id="GO:0005886">
    <property type="term" value="C:plasma membrane"/>
    <property type="evidence" value="ECO:0007669"/>
    <property type="project" value="UniProtKB-SubCell"/>
</dbReference>